<feature type="non-terminal residue" evidence="2">
    <location>
        <position position="188"/>
    </location>
</feature>
<protein>
    <submittedName>
        <fullName evidence="2">Uncharacterized protein</fullName>
    </submittedName>
</protein>
<evidence type="ECO:0000256" key="1">
    <source>
        <dbReference type="SAM" id="MobiDB-lite"/>
    </source>
</evidence>
<comment type="caution">
    <text evidence="2">The sequence shown here is derived from an EMBL/GenBank/DDBJ whole genome shotgun (WGS) entry which is preliminary data.</text>
</comment>
<accession>A0A0P9CUJ9</accession>
<gene>
    <name evidence="2" type="ORF">SE17_33360</name>
</gene>
<reference evidence="2 3" key="1">
    <citation type="submission" date="2015-09" db="EMBL/GenBank/DDBJ databases">
        <title>Draft genome sequence of Kouleothrix aurantiaca JCM 19913.</title>
        <authorList>
            <person name="Hemp J."/>
        </authorList>
    </citation>
    <scope>NUCLEOTIDE SEQUENCE [LARGE SCALE GENOMIC DNA]</scope>
    <source>
        <strain evidence="2 3">COM-B</strain>
    </source>
</reference>
<keyword evidence="3" id="KW-1185">Reference proteome</keyword>
<evidence type="ECO:0000313" key="3">
    <source>
        <dbReference type="Proteomes" id="UP000050509"/>
    </source>
</evidence>
<organism evidence="2 3">
    <name type="scientific">Kouleothrix aurantiaca</name>
    <dbReference type="NCBI Taxonomy" id="186479"/>
    <lineage>
        <taxon>Bacteria</taxon>
        <taxon>Bacillati</taxon>
        <taxon>Chloroflexota</taxon>
        <taxon>Chloroflexia</taxon>
        <taxon>Chloroflexales</taxon>
        <taxon>Roseiflexineae</taxon>
        <taxon>Roseiflexaceae</taxon>
        <taxon>Kouleothrix</taxon>
    </lineage>
</organism>
<dbReference type="Proteomes" id="UP000050509">
    <property type="component" value="Unassembled WGS sequence"/>
</dbReference>
<name>A0A0P9CUJ9_9CHLR</name>
<dbReference type="EMBL" id="LJCR01002051">
    <property type="protein sequence ID" value="KPV49314.1"/>
    <property type="molecule type" value="Genomic_DNA"/>
</dbReference>
<dbReference type="AlphaFoldDB" id="A0A0P9CUJ9"/>
<proteinExistence type="predicted"/>
<feature type="compositionally biased region" description="Low complexity" evidence="1">
    <location>
        <begin position="147"/>
        <end position="162"/>
    </location>
</feature>
<sequence length="188" mass="19292">MKQPFHAYPITRRLLIAFVIIALLPVSGLTSVRPAQAVYRNRFSIPTQGGMTFTGNTLGLSKRAGANAPGTVDGVGAFISTNPALRDATYPLGTTAAWQQNGSSAVLAIPAGSTILHAELIWSGSYSYGGEDVSASLDQSVQFTTPASTTAPVAPEPAAGTTLGTKGPNGTCATDPDVNPPATVEPCF</sequence>
<feature type="region of interest" description="Disordered" evidence="1">
    <location>
        <begin position="147"/>
        <end position="188"/>
    </location>
</feature>
<evidence type="ECO:0000313" key="2">
    <source>
        <dbReference type="EMBL" id="KPV49314.1"/>
    </source>
</evidence>